<name>A0A7J7JRX6_BUGNE</name>
<dbReference type="AlphaFoldDB" id="A0A7J7JRX6"/>
<protein>
    <recommendedName>
        <fullName evidence="1">Reverse transcriptase domain-containing protein</fullName>
    </recommendedName>
</protein>
<sequence>MQEFNCDQQLSELTQVVTSLAPIGANLTFMAYADDIILFSKTESGLKHNFKILEDQLALCGLNINYRKSATLGITSKRKKWVCNPKPILKNDQGTITALTINDTYKYLGVKIGALGAIHTPKEDYIKAMENITKAPLKPQQRLKILREHLIPKLLHQLVISTVGSGSLKHLDALTRSYTKKWLKIKINCSKAIFHATADDGGLNIQSFLYLVPLLRYGRNCKLLGYDDPLTHIVTENVTTPAPVIAGTPVTTKGDVREHFGKLLHSSVDGKGLLYHTTCPKVHQWVRTAHHKWLTGRDFIRAVHLRHNLLPSGMMLSRLSSAHSKSCPVCVNAPYTVAHILQQCPRSHGARIKRHNAICKYVAETMTKLGFKVEWEPMLRTTEGPLKPDLLASIGECAYIIDIAICSDGIDPDKVYLDKITKYGPVADALVDTYSDIKLSAFVVNWRGAIAKRTLKDFEPLVTSKGFSTVSVRTLQYGNYIWDMWNRSTVVSFAEAEM</sequence>
<dbReference type="OrthoDB" id="6286681at2759"/>
<dbReference type="Pfam" id="PF00078">
    <property type="entry name" value="RVT_1"/>
    <property type="match status" value="1"/>
</dbReference>
<dbReference type="PROSITE" id="PS50878">
    <property type="entry name" value="RT_POL"/>
    <property type="match status" value="1"/>
</dbReference>
<evidence type="ECO:0000313" key="2">
    <source>
        <dbReference type="EMBL" id="KAF6028747.1"/>
    </source>
</evidence>
<dbReference type="PANTHER" id="PTHR37557:SF4">
    <property type="entry name" value="CCHC-TYPE DOMAIN-CONTAINING PROTEIN"/>
    <property type="match status" value="1"/>
</dbReference>
<feature type="domain" description="Reverse transcriptase" evidence="1">
    <location>
        <begin position="1"/>
        <end position="112"/>
    </location>
</feature>
<dbReference type="EMBL" id="VXIV02001916">
    <property type="protein sequence ID" value="KAF6028747.1"/>
    <property type="molecule type" value="Genomic_DNA"/>
</dbReference>
<comment type="caution">
    <text evidence="2">The sequence shown here is derived from an EMBL/GenBank/DDBJ whole genome shotgun (WGS) entry which is preliminary data.</text>
</comment>
<dbReference type="InterPro" id="IPR043502">
    <property type="entry name" value="DNA/RNA_pol_sf"/>
</dbReference>
<dbReference type="Proteomes" id="UP000593567">
    <property type="component" value="Unassembled WGS sequence"/>
</dbReference>
<gene>
    <name evidence="2" type="ORF">EB796_012939</name>
</gene>
<dbReference type="SUPFAM" id="SSF56672">
    <property type="entry name" value="DNA/RNA polymerases"/>
    <property type="match status" value="1"/>
</dbReference>
<evidence type="ECO:0000259" key="1">
    <source>
        <dbReference type="PROSITE" id="PS50878"/>
    </source>
</evidence>
<accession>A0A7J7JRX6</accession>
<organism evidence="2 3">
    <name type="scientific">Bugula neritina</name>
    <name type="common">Brown bryozoan</name>
    <name type="synonym">Sertularia neritina</name>
    <dbReference type="NCBI Taxonomy" id="10212"/>
    <lineage>
        <taxon>Eukaryota</taxon>
        <taxon>Metazoa</taxon>
        <taxon>Spiralia</taxon>
        <taxon>Lophotrochozoa</taxon>
        <taxon>Bryozoa</taxon>
        <taxon>Gymnolaemata</taxon>
        <taxon>Cheilostomatida</taxon>
        <taxon>Flustrina</taxon>
        <taxon>Buguloidea</taxon>
        <taxon>Bugulidae</taxon>
        <taxon>Bugula</taxon>
    </lineage>
</organism>
<keyword evidence="3" id="KW-1185">Reference proteome</keyword>
<reference evidence="2" key="1">
    <citation type="submission" date="2020-06" db="EMBL/GenBank/DDBJ databases">
        <title>Draft genome of Bugula neritina, a colonial animal packing powerful symbionts and potential medicines.</title>
        <authorList>
            <person name="Rayko M."/>
        </authorList>
    </citation>
    <scope>NUCLEOTIDE SEQUENCE [LARGE SCALE GENOMIC DNA]</scope>
    <source>
        <strain evidence="2">Kwan_BN1</strain>
    </source>
</reference>
<evidence type="ECO:0000313" key="3">
    <source>
        <dbReference type="Proteomes" id="UP000593567"/>
    </source>
</evidence>
<dbReference type="PANTHER" id="PTHR37557">
    <property type="entry name" value="115 KDA PROTEIN IN TYPE-1 RETROTRANSPOSABLE ELEMENT R1DM-LIKE PROTEIN-RELATED-RELATED"/>
    <property type="match status" value="1"/>
</dbReference>
<dbReference type="InterPro" id="IPR000477">
    <property type="entry name" value="RT_dom"/>
</dbReference>
<proteinExistence type="predicted"/>